<evidence type="ECO:0000256" key="2">
    <source>
        <dbReference type="SAM" id="Phobius"/>
    </source>
</evidence>
<dbReference type="NCBIfam" id="TIGR03177">
    <property type="entry name" value="pilus_cpaB"/>
    <property type="match status" value="1"/>
</dbReference>
<dbReference type="Proteomes" id="UP000824260">
    <property type="component" value="Unassembled WGS sequence"/>
</dbReference>
<evidence type="ECO:0000259" key="3">
    <source>
        <dbReference type="SMART" id="SM00858"/>
    </source>
</evidence>
<dbReference type="Pfam" id="PF08666">
    <property type="entry name" value="SAF"/>
    <property type="match status" value="1"/>
</dbReference>
<feature type="region of interest" description="Disordered" evidence="1">
    <location>
        <begin position="275"/>
        <end position="343"/>
    </location>
</feature>
<proteinExistence type="predicted"/>
<reference evidence="4" key="2">
    <citation type="journal article" date="2021" name="PeerJ">
        <title>Extensive microbial diversity within the chicken gut microbiome revealed by metagenomics and culture.</title>
        <authorList>
            <person name="Gilroy R."/>
            <person name="Ravi A."/>
            <person name="Getino M."/>
            <person name="Pursley I."/>
            <person name="Horton D.L."/>
            <person name="Alikhan N.F."/>
            <person name="Baker D."/>
            <person name="Gharbi K."/>
            <person name="Hall N."/>
            <person name="Watson M."/>
            <person name="Adriaenssens E.M."/>
            <person name="Foster-Nyarko E."/>
            <person name="Jarju S."/>
            <person name="Secka A."/>
            <person name="Antonio M."/>
            <person name="Oren A."/>
            <person name="Chaudhuri R.R."/>
            <person name="La Ragione R."/>
            <person name="Hildebrand F."/>
            <person name="Pallen M.J."/>
        </authorList>
    </citation>
    <scope>NUCLEOTIDE SEQUENCE</scope>
    <source>
        <strain evidence="4">ChiSjej6B24-2974</strain>
    </source>
</reference>
<evidence type="ECO:0000313" key="5">
    <source>
        <dbReference type="Proteomes" id="UP000824260"/>
    </source>
</evidence>
<evidence type="ECO:0000313" key="4">
    <source>
        <dbReference type="EMBL" id="HIQ82990.1"/>
    </source>
</evidence>
<gene>
    <name evidence="4" type="primary">cpaB</name>
    <name evidence="4" type="ORF">IAA52_07790</name>
</gene>
<feature type="domain" description="SAF" evidence="3">
    <location>
        <begin position="37"/>
        <end position="99"/>
    </location>
</feature>
<evidence type="ECO:0000256" key="1">
    <source>
        <dbReference type="SAM" id="MobiDB-lite"/>
    </source>
</evidence>
<dbReference type="EMBL" id="DVFZ01000078">
    <property type="protein sequence ID" value="HIQ82990.1"/>
    <property type="molecule type" value="Genomic_DNA"/>
</dbReference>
<name>A0A9D0ZM78_9FIRM</name>
<dbReference type="Pfam" id="PF16976">
    <property type="entry name" value="RcpC"/>
    <property type="match status" value="1"/>
</dbReference>
<keyword evidence="2" id="KW-1133">Transmembrane helix</keyword>
<reference evidence="4" key="1">
    <citation type="submission" date="2020-10" db="EMBL/GenBank/DDBJ databases">
        <authorList>
            <person name="Gilroy R."/>
        </authorList>
    </citation>
    <scope>NUCLEOTIDE SEQUENCE</scope>
    <source>
        <strain evidence="4">ChiSjej6B24-2974</strain>
    </source>
</reference>
<accession>A0A9D0ZM78</accession>
<dbReference type="AlphaFoldDB" id="A0A9D0ZM78"/>
<organism evidence="4 5">
    <name type="scientific">Candidatus Pullichristensenella stercorigallinarum</name>
    <dbReference type="NCBI Taxonomy" id="2840909"/>
    <lineage>
        <taxon>Bacteria</taxon>
        <taxon>Bacillati</taxon>
        <taxon>Bacillota</taxon>
        <taxon>Clostridia</taxon>
        <taxon>Candidatus Pullichristensenella</taxon>
    </lineage>
</organism>
<dbReference type="InterPro" id="IPR013974">
    <property type="entry name" value="SAF"/>
</dbReference>
<dbReference type="InterPro" id="IPR031571">
    <property type="entry name" value="RcpC_dom"/>
</dbReference>
<keyword evidence="2" id="KW-0812">Transmembrane</keyword>
<dbReference type="CDD" id="cd11614">
    <property type="entry name" value="SAF_CpaB_FlgA_like"/>
    <property type="match status" value="1"/>
</dbReference>
<feature type="compositionally biased region" description="Low complexity" evidence="1">
    <location>
        <begin position="308"/>
        <end position="334"/>
    </location>
</feature>
<feature type="compositionally biased region" description="Low complexity" evidence="1">
    <location>
        <begin position="275"/>
        <end position="295"/>
    </location>
</feature>
<comment type="caution">
    <text evidence="4">The sequence shown here is derived from an EMBL/GenBank/DDBJ whole genome shotgun (WGS) entry which is preliminary data.</text>
</comment>
<protein>
    <submittedName>
        <fullName evidence="4">Flp pilus assembly protein CpaB</fullName>
    </submittedName>
</protein>
<feature type="transmembrane region" description="Helical" evidence="2">
    <location>
        <begin position="7"/>
        <end position="26"/>
    </location>
</feature>
<sequence>MKIIRNKFVIGLLCIAIGVTVGFVLLPRSQESEIAMTQAVRLQTDVEAGTRLEAGMLETVKVPSASVPGGAHAAPEFFLGRYAATSLFAGDILTEAKVRDTLVDPVAAGAAKGKQLVSVTVPSLSAGVSGLLRPGDVVSVMVTSKVTQFNQQLGLLAATEQSSLEPGEGTDTEEETGQTLLSSVHRQSQTIIPDELRYLEVCKVTSSDGTDALVNAVKDPEQANRLPATVTFYATEEQALKLAEIEQNGEMHIVFLARGDEADVYIPREQRVLAAEETPAPATPAPTLVPETPETQPGITVPSATEGTATPTPAQSAAPATAEPAPTAVSTAPADLNNPEVGE</sequence>
<keyword evidence="2" id="KW-0472">Membrane</keyword>
<dbReference type="SMART" id="SM00858">
    <property type="entry name" value="SAF"/>
    <property type="match status" value="1"/>
</dbReference>
<dbReference type="InterPro" id="IPR017592">
    <property type="entry name" value="Pilus_assmbl_Flp-typ_CpaB"/>
</dbReference>